<geneLocation type="plasmid" evidence="4">
    <name>unnamed</name>
</geneLocation>
<dbReference type="GO" id="GO:0003677">
    <property type="term" value="F:DNA binding"/>
    <property type="evidence" value="ECO:0007669"/>
    <property type="project" value="InterPro"/>
</dbReference>
<dbReference type="SUPFAM" id="SSF46689">
    <property type="entry name" value="Homeodomain-like"/>
    <property type="match status" value="1"/>
</dbReference>
<dbReference type="Pfam" id="PF13333">
    <property type="entry name" value="rve_2"/>
    <property type="match status" value="1"/>
</dbReference>
<dbReference type="InterPro" id="IPR002514">
    <property type="entry name" value="Transposase_8"/>
</dbReference>
<dbReference type="GO" id="GO:0006313">
    <property type="term" value="P:DNA transposition"/>
    <property type="evidence" value="ECO:0007669"/>
    <property type="project" value="InterPro"/>
</dbReference>
<dbReference type="Pfam" id="PF01527">
    <property type="entry name" value="HTH_Tnp_1"/>
    <property type="match status" value="1"/>
</dbReference>
<dbReference type="InterPro" id="IPR036397">
    <property type="entry name" value="RNaseH_sf"/>
</dbReference>
<dbReference type="NCBIfam" id="NF033516">
    <property type="entry name" value="transpos_IS3"/>
    <property type="match status" value="1"/>
</dbReference>
<dbReference type="InterPro" id="IPR001584">
    <property type="entry name" value="Integrase_cat-core"/>
</dbReference>
<name>A0A0X8LH71_ECOLX</name>
<evidence type="ECO:0000256" key="3">
    <source>
        <dbReference type="ARBA" id="ARBA00023172"/>
    </source>
</evidence>
<reference evidence="4" key="1">
    <citation type="submission" date="2018-01" db="EMBL/GenBank/DDBJ databases">
        <title>FDA dAtabase for Regulatory Grade micrObial Sequences (FDA-ARGOS): Supporting development and validation of Infectious Disease Dx tests.</title>
        <authorList>
            <person name="Case J."/>
            <person name="Tallon L."/>
            <person name="Sadzewicz L."/>
            <person name="Sengamalay N."/>
            <person name="Nagaraj S."/>
            <person name="Vavikolanu K."/>
            <person name="Aluvathingal J."/>
            <person name="Nadendla S."/>
            <person name="Hobson J."/>
            <person name="Sichtig H."/>
        </authorList>
    </citation>
    <scope>NUCLEOTIDE SEQUENCE</scope>
    <source>
        <strain evidence="4">FDAARGOS_95</strain>
        <plasmid evidence="4">unnamed</plasmid>
    </source>
</reference>
<evidence type="ECO:0000313" key="4">
    <source>
        <dbReference type="EMBL" id="AMF86732.2"/>
    </source>
</evidence>
<accession>A0A0X8LH71</accession>
<evidence type="ECO:0000256" key="2">
    <source>
        <dbReference type="ARBA" id="ARBA00022578"/>
    </source>
</evidence>
<dbReference type="Pfam" id="PF00665">
    <property type="entry name" value="rve"/>
    <property type="match status" value="1"/>
</dbReference>
<dbReference type="GO" id="GO:0015074">
    <property type="term" value="P:DNA integration"/>
    <property type="evidence" value="ECO:0007669"/>
    <property type="project" value="InterPro"/>
</dbReference>
<sequence length="404" mass="47194">MIFSPQHKTGDLMNKKTKRTFTPEFRLECAQLIVDKGYSYRQASEAMNVGSTTLESWVRQLRRERQGITPSATPITPDQQRIRELEKQVRRLEEQNTIFKKGYRALNVRLAERFTIATRLSDSHTVVSLCSALEIHRSSYRYWRKRRDTVNPARVRLCSEIRRAWNQSRGSAGARTLAEMLTQNGVPMSRYRAGRLMKYLNLSSCQPGKHQYKNARQEHTSLPNLLERQFAVPEPDRVWCGDITYLWAGNRWCYLAVVMDLFARRVIGWSLSAHADTALISSALRMAYETRGHPRDVVFHSDQGSQYTGLKYQQLLWRCRINQSVSRRGNCWDNSPMERFFRSLKTEWVPTNGYAGKDEARQQINDYILNYYNSVRPHHYNGGLTPEESENRYHFYCKTVANIT</sequence>
<comment type="similarity">
    <text evidence="1">Belongs to the transposase 8 family.</text>
</comment>
<keyword evidence="3" id="KW-0233">DNA recombination</keyword>
<dbReference type="InterPro" id="IPR012337">
    <property type="entry name" value="RNaseH-like_sf"/>
</dbReference>
<dbReference type="InterPro" id="IPR009057">
    <property type="entry name" value="Homeodomain-like_sf"/>
</dbReference>
<protein>
    <submittedName>
        <fullName evidence="4">DDE domain-containing protein</fullName>
    </submittedName>
</protein>
<dbReference type="PROSITE" id="PS50994">
    <property type="entry name" value="INTEGRASE"/>
    <property type="match status" value="1"/>
</dbReference>
<dbReference type="Pfam" id="PF13276">
    <property type="entry name" value="HTH_21"/>
    <property type="match status" value="1"/>
</dbReference>
<dbReference type="EMBL" id="CP014077">
    <property type="protein sequence ID" value="AMF86732.2"/>
    <property type="molecule type" value="Genomic_DNA"/>
</dbReference>
<dbReference type="InterPro" id="IPR050900">
    <property type="entry name" value="Transposase_IS3/IS150/IS904"/>
</dbReference>
<gene>
    <name evidence="4" type="ORF">AL551_27375</name>
</gene>
<dbReference type="Gene3D" id="1.10.10.60">
    <property type="entry name" value="Homeodomain-like"/>
    <property type="match status" value="1"/>
</dbReference>
<keyword evidence="4" id="KW-0614">Plasmid</keyword>
<dbReference type="InterPro" id="IPR025948">
    <property type="entry name" value="HTH-like_dom"/>
</dbReference>
<dbReference type="InterPro" id="IPR048020">
    <property type="entry name" value="Transpos_IS3"/>
</dbReference>
<dbReference type="PANTHER" id="PTHR46889:SF4">
    <property type="entry name" value="TRANSPOSASE INSO FOR INSERTION SEQUENCE ELEMENT IS911B-RELATED"/>
    <property type="match status" value="1"/>
</dbReference>
<dbReference type="RefSeq" id="WP_085948259.1">
    <property type="nucleotide sequence ID" value="NZ_CP014077.2"/>
</dbReference>
<dbReference type="AlphaFoldDB" id="A0A0X8LH71"/>
<dbReference type="SUPFAM" id="SSF53098">
    <property type="entry name" value="Ribonuclease H-like"/>
    <property type="match status" value="1"/>
</dbReference>
<evidence type="ECO:0000256" key="1">
    <source>
        <dbReference type="ARBA" id="ARBA00009964"/>
    </source>
</evidence>
<keyword evidence="2" id="KW-0815">Transposition</keyword>
<organism evidence="4">
    <name type="scientific">Escherichia coli</name>
    <dbReference type="NCBI Taxonomy" id="562"/>
    <lineage>
        <taxon>Bacteria</taxon>
        <taxon>Pseudomonadati</taxon>
        <taxon>Pseudomonadota</taxon>
        <taxon>Gammaproteobacteria</taxon>
        <taxon>Enterobacterales</taxon>
        <taxon>Enterobacteriaceae</taxon>
        <taxon>Escherichia</taxon>
    </lineage>
</organism>
<proteinExistence type="inferred from homology"/>
<dbReference type="Gene3D" id="3.30.420.10">
    <property type="entry name" value="Ribonuclease H-like superfamily/Ribonuclease H"/>
    <property type="match status" value="1"/>
</dbReference>
<dbReference type="PANTHER" id="PTHR46889">
    <property type="entry name" value="TRANSPOSASE INSF FOR INSERTION SEQUENCE IS3B-RELATED"/>
    <property type="match status" value="1"/>
</dbReference>
<dbReference type="GO" id="GO:0004803">
    <property type="term" value="F:transposase activity"/>
    <property type="evidence" value="ECO:0007669"/>
    <property type="project" value="InterPro"/>
</dbReference>